<dbReference type="EMBL" id="RBZM01000005">
    <property type="protein sequence ID" value="RKP54039.1"/>
    <property type="molecule type" value="Genomic_DNA"/>
</dbReference>
<sequence length="131" mass="14290">MRTMNTTTVVGLLLIVAIAMLIVRGRKSAGGMANYTAEQFGDKLREKPEPMLVDVREPAEFHSGHLPGAVNLPLSGLKGYLSKLPKDQEILLYCRSGMRSKRAGSIIRGYGIEKIGHLQGGIVSWSGKLIR</sequence>
<dbReference type="AlphaFoldDB" id="A0A494XYD3"/>
<proteinExistence type="predicted"/>
<keyword evidence="1" id="KW-0472">Membrane</keyword>
<keyword evidence="1" id="KW-1133">Transmembrane helix</keyword>
<keyword evidence="1" id="KW-0812">Transmembrane</keyword>
<dbReference type="SUPFAM" id="SSF52821">
    <property type="entry name" value="Rhodanese/Cell cycle control phosphatase"/>
    <property type="match status" value="1"/>
</dbReference>
<dbReference type="PANTHER" id="PTHR43031:SF1">
    <property type="entry name" value="PYRIDINE NUCLEOTIDE-DISULPHIDE OXIDOREDUCTASE"/>
    <property type="match status" value="1"/>
</dbReference>
<reference evidence="3 4" key="1">
    <citation type="submission" date="2018-10" db="EMBL/GenBank/DDBJ databases">
        <title>Cohnella sp. M2MS4P-1, whole genome shotgun sequence.</title>
        <authorList>
            <person name="Tuo L."/>
        </authorList>
    </citation>
    <scope>NUCLEOTIDE SEQUENCE [LARGE SCALE GENOMIC DNA]</scope>
    <source>
        <strain evidence="3 4">M2MS4P-1</strain>
    </source>
</reference>
<accession>A0A494XYD3</accession>
<dbReference type="SMART" id="SM00450">
    <property type="entry name" value="RHOD"/>
    <property type="match status" value="1"/>
</dbReference>
<dbReference type="PANTHER" id="PTHR43031">
    <property type="entry name" value="FAD-DEPENDENT OXIDOREDUCTASE"/>
    <property type="match status" value="1"/>
</dbReference>
<dbReference type="InterPro" id="IPR050229">
    <property type="entry name" value="GlpE_sulfurtransferase"/>
</dbReference>
<feature type="domain" description="Rhodanese" evidence="2">
    <location>
        <begin position="46"/>
        <end position="131"/>
    </location>
</feature>
<feature type="transmembrane region" description="Helical" evidence="1">
    <location>
        <begin position="6"/>
        <end position="23"/>
    </location>
</feature>
<name>A0A494XYD3_9BACL</name>
<keyword evidence="4" id="KW-1185">Reference proteome</keyword>
<evidence type="ECO:0000259" key="2">
    <source>
        <dbReference type="PROSITE" id="PS50206"/>
    </source>
</evidence>
<dbReference type="InterPro" id="IPR001763">
    <property type="entry name" value="Rhodanese-like_dom"/>
</dbReference>
<evidence type="ECO:0000256" key="1">
    <source>
        <dbReference type="SAM" id="Phobius"/>
    </source>
</evidence>
<dbReference type="InterPro" id="IPR036873">
    <property type="entry name" value="Rhodanese-like_dom_sf"/>
</dbReference>
<protein>
    <submittedName>
        <fullName evidence="3">Rhodanese-like domain-containing protein</fullName>
    </submittedName>
</protein>
<gene>
    <name evidence="3" type="ORF">D7Z26_11660</name>
</gene>
<dbReference type="GO" id="GO:0004792">
    <property type="term" value="F:thiosulfate-cyanide sulfurtransferase activity"/>
    <property type="evidence" value="ECO:0007669"/>
    <property type="project" value="InterPro"/>
</dbReference>
<dbReference type="PROSITE" id="PS00380">
    <property type="entry name" value="RHODANESE_1"/>
    <property type="match status" value="1"/>
</dbReference>
<comment type="caution">
    <text evidence="3">The sequence shown here is derived from an EMBL/GenBank/DDBJ whole genome shotgun (WGS) entry which is preliminary data.</text>
</comment>
<dbReference type="CDD" id="cd00158">
    <property type="entry name" value="RHOD"/>
    <property type="match status" value="1"/>
</dbReference>
<evidence type="ECO:0000313" key="4">
    <source>
        <dbReference type="Proteomes" id="UP000282076"/>
    </source>
</evidence>
<evidence type="ECO:0000313" key="3">
    <source>
        <dbReference type="EMBL" id="RKP54039.1"/>
    </source>
</evidence>
<dbReference type="PROSITE" id="PS50206">
    <property type="entry name" value="RHODANESE_3"/>
    <property type="match status" value="1"/>
</dbReference>
<organism evidence="3 4">
    <name type="scientific">Cohnella endophytica</name>
    <dbReference type="NCBI Taxonomy" id="2419778"/>
    <lineage>
        <taxon>Bacteria</taxon>
        <taxon>Bacillati</taxon>
        <taxon>Bacillota</taxon>
        <taxon>Bacilli</taxon>
        <taxon>Bacillales</taxon>
        <taxon>Paenibacillaceae</taxon>
        <taxon>Cohnella</taxon>
    </lineage>
</organism>
<dbReference type="Gene3D" id="3.40.250.10">
    <property type="entry name" value="Rhodanese-like domain"/>
    <property type="match status" value="1"/>
</dbReference>
<dbReference type="InterPro" id="IPR001307">
    <property type="entry name" value="Thiosulphate_STrfase_CS"/>
</dbReference>
<dbReference type="Pfam" id="PF00581">
    <property type="entry name" value="Rhodanese"/>
    <property type="match status" value="1"/>
</dbReference>
<dbReference type="Proteomes" id="UP000282076">
    <property type="component" value="Unassembled WGS sequence"/>
</dbReference>